<proteinExistence type="predicted"/>
<sequence length="490" mass="52702">MWLFTPTEVFSVGFFILRAFFIGKVPTYTHVMNFKSLRLATALFTMAAGLTACSHHILDYRNAQIVDGKIYAVDANEPFTGKATHVPYGVVFNSQGGMDRMLSMLETGRGLGLAMTLCEVTLKDGALNGDASCTTAESNTVRLSASFDDGALSGEMKIYSTDGKIIIVSASFKHGQPDGQEEQILPATGKTIRSVRWDVGKLNGESKVWDPQTGELTTDANYSEGVLNGDYYNRTGRPGQEPFITKGTYENGKFTGTKTSPYPDDGYAYNIRTEVKYADDVVQNQDDIDRMNQFGHQVSDCVHQSAYPIAQAKGRTYLLEDEQKQLVAQCKTRASGVSNASDNDESIAAAASGEDKAASAYLDSHHDDQANSSVNTMPASSATSTPAPSSSPTSTINGYQPAQSKAEKRCGWIENDLAGRDLTLRDREGTWAISTAAGVATGFEQMPATSKGDTCGCLSVATDRASKKITQVFGGKVIANSICHADKSLN</sequence>
<keyword evidence="3" id="KW-1185">Reference proteome</keyword>
<dbReference type="STRING" id="999541.bgla_1g14360"/>
<dbReference type="KEGG" id="bgd:bgla_1g14360"/>
<dbReference type="Proteomes" id="UP000008316">
    <property type="component" value="Chromosome 1"/>
</dbReference>
<dbReference type="AlphaFoldDB" id="F2LB38"/>
<dbReference type="Pfam" id="PF13316">
    <property type="entry name" value="DUF4087"/>
    <property type="match status" value="1"/>
</dbReference>
<dbReference type="EMBL" id="CP002599">
    <property type="protein sequence ID" value="AEA60107.1"/>
    <property type="molecule type" value="Genomic_DNA"/>
</dbReference>
<dbReference type="eggNOG" id="COG2849">
    <property type="taxonomic scope" value="Bacteria"/>
</dbReference>
<organism evidence="2 3">
    <name type="scientific">Burkholderia gladioli (strain BSR3)</name>
    <dbReference type="NCBI Taxonomy" id="999541"/>
    <lineage>
        <taxon>Bacteria</taxon>
        <taxon>Pseudomonadati</taxon>
        <taxon>Pseudomonadota</taxon>
        <taxon>Betaproteobacteria</taxon>
        <taxon>Burkholderiales</taxon>
        <taxon>Burkholderiaceae</taxon>
        <taxon>Burkholderia</taxon>
    </lineage>
</organism>
<name>F2LB38_BURGS</name>
<dbReference type="HOGENOM" id="CLU_556301_0_0_4"/>
<dbReference type="RefSeq" id="WP_013697452.1">
    <property type="nucleotide sequence ID" value="NC_015381.1"/>
</dbReference>
<feature type="region of interest" description="Disordered" evidence="1">
    <location>
        <begin position="367"/>
        <end position="403"/>
    </location>
</feature>
<dbReference type="Gene3D" id="2.20.110.10">
    <property type="entry name" value="Histone H3 K4-specific methyltransferase SET7/9 N-terminal domain"/>
    <property type="match status" value="1"/>
</dbReference>
<evidence type="ECO:0000256" key="1">
    <source>
        <dbReference type="SAM" id="MobiDB-lite"/>
    </source>
</evidence>
<dbReference type="InterPro" id="IPR025145">
    <property type="entry name" value="DUF4087"/>
</dbReference>
<dbReference type="SUPFAM" id="SSF82185">
    <property type="entry name" value="Histone H3 K4-specific methyltransferase SET7/9 N-terminal domain"/>
    <property type="match status" value="1"/>
</dbReference>
<protein>
    <submittedName>
        <fullName evidence="2">Uncharacterized protein</fullName>
    </submittedName>
</protein>
<feature type="compositionally biased region" description="Low complexity" evidence="1">
    <location>
        <begin position="378"/>
        <end position="395"/>
    </location>
</feature>
<accession>F2LB38</accession>
<reference evidence="2 3" key="1">
    <citation type="journal article" date="2011" name="J. Bacteriol.">
        <title>Complete genome sequence of Burkholderia gladioli BSR3.</title>
        <authorList>
            <person name="Seo Y.S."/>
            <person name="Lim J."/>
            <person name="Choi B.S."/>
            <person name="Kim H."/>
            <person name="Goo E."/>
            <person name="Lee B."/>
            <person name="Lim J.S."/>
            <person name="Choi I.Y."/>
            <person name="Moon J.S."/>
            <person name="Kim J."/>
            <person name="Hwang I."/>
        </authorList>
    </citation>
    <scope>NUCLEOTIDE SEQUENCE [LARGE SCALE GENOMIC DNA]</scope>
    <source>
        <strain evidence="2 3">BSR3</strain>
    </source>
</reference>
<evidence type="ECO:0000313" key="2">
    <source>
        <dbReference type="EMBL" id="AEA60107.1"/>
    </source>
</evidence>
<gene>
    <name evidence="2" type="ordered locus">bgla_1g14360</name>
</gene>
<evidence type="ECO:0000313" key="3">
    <source>
        <dbReference type="Proteomes" id="UP000008316"/>
    </source>
</evidence>